<keyword evidence="2" id="KW-1185">Reference proteome</keyword>
<organism evidence="1 2">
    <name type="scientific">Lasius niger</name>
    <name type="common">Black garden ant</name>
    <dbReference type="NCBI Taxonomy" id="67767"/>
    <lineage>
        <taxon>Eukaryota</taxon>
        <taxon>Metazoa</taxon>
        <taxon>Ecdysozoa</taxon>
        <taxon>Arthropoda</taxon>
        <taxon>Hexapoda</taxon>
        <taxon>Insecta</taxon>
        <taxon>Pterygota</taxon>
        <taxon>Neoptera</taxon>
        <taxon>Endopterygota</taxon>
        <taxon>Hymenoptera</taxon>
        <taxon>Apocrita</taxon>
        <taxon>Aculeata</taxon>
        <taxon>Formicoidea</taxon>
        <taxon>Formicidae</taxon>
        <taxon>Formicinae</taxon>
        <taxon>Lasius</taxon>
        <taxon>Lasius</taxon>
    </lineage>
</organism>
<dbReference type="Proteomes" id="UP000036403">
    <property type="component" value="Unassembled WGS sequence"/>
</dbReference>
<dbReference type="PANTHER" id="PTHR33964">
    <property type="entry name" value="RE45066P-RELATED"/>
    <property type="match status" value="1"/>
</dbReference>
<dbReference type="EMBL" id="LBMM01001708">
    <property type="protein sequence ID" value="KMQ95860.1"/>
    <property type="molecule type" value="Genomic_DNA"/>
</dbReference>
<accession>A0A0J7NTW9</accession>
<name>A0A0J7NTW9_LASNI</name>
<dbReference type="PaxDb" id="67767-A0A0J7NTW9"/>
<sequence>MKCITRYTINCMKEKQREHFNSLYTGTNKAIMELCHDGPYQDEFLKHAPCMQKVKAEYEMCYKKYQKTTMEMEKASNRSIGGTQEDLKSLCWMRSRSIAYPGKFGNAEVKLGTLKAQVNLT</sequence>
<evidence type="ECO:0000313" key="1">
    <source>
        <dbReference type="EMBL" id="KMQ95860.1"/>
    </source>
</evidence>
<dbReference type="AlphaFoldDB" id="A0A0J7NTW9"/>
<evidence type="ECO:0000313" key="2">
    <source>
        <dbReference type="Proteomes" id="UP000036403"/>
    </source>
</evidence>
<comment type="caution">
    <text evidence="1">The sequence shown here is derived from an EMBL/GenBank/DDBJ whole genome shotgun (WGS) entry which is preliminary data.</text>
</comment>
<dbReference type="OrthoDB" id="10051804at2759"/>
<proteinExistence type="predicted"/>
<dbReference type="PANTHER" id="PTHR33964:SF1">
    <property type="entry name" value="RE45066P"/>
    <property type="match status" value="1"/>
</dbReference>
<gene>
    <name evidence="1" type="ORF">RF55_3896</name>
</gene>
<protein>
    <submittedName>
        <fullName evidence="1">Uncharacterized protein</fullName>
    </submittedName>
</protein>
<reference evidence="1 2" key="1">
    <citation type="submission" date="2015-04" db="EMBL/GenBank/DDBJ databases">
        <title>Lasius niger genome sequencing.</title>
        <authorList>
            <person name="Konorov E.A."/>
            <person name="Nikitin M.A."/>
            <person name="Kirill M.V."/>
            <person name="Chang P."/>
        </authorList>
    </citation>
    <scope>NUCLEOTIDE SEQUENCE [LARGE SCALE GENOMIC DNA]</scope>
    <source>
        <tissue evidence="1">Whole</tissue>
    </source>
</reference>